<dbReference type="PANTHER" id="PTHR36529:SF1">
    <property type="entry name" value="GLYCOSYLTRANSFERASE"/>
    <property type="match status" value="1"/>
</dbReference>
<dbReference type="STRING" id="370438.PTH_0129"/>
<dbReference type="HOGENOM" id="CLU_075662_2_0_9"/>
<dbReference type="AlphaFoldDB" id="A5D613"/>
<dbReference type="InterPro" id="IPR029044">
    <property type="entry name" value="Nucleotide-diphossugar_trans"/>
</dbReference>
<protein>
    <submittedName>
        <fullName evidence="1">Uncharacterized protein conserved in bacteria</fullName>
    </submittedName>
</protein>
<gene>
    <name evidence="1" type="ordered locus">PTH_0129</name>
</gene>
<dbReference type="NCBIfam" id="TIGR04282">
    <property type="entry name" value="glyco_like_cofC"/>
    <property type="match status" value="1"/>
</dbReference>
<dbReference type="Gene3D" id="3.90.550.10">
    <property type="entry name" value="Spore Coat Polysaccharide Biosynthesis Protein SpsA, Chain A"/>
    <property type="match status" value="1"/>
</dbReference>
<organism evidence="1 2">
    <name type="scientific">Pelotomaculum thermopropionicum (strain DSM 13744 / JCM 10971 / SI)</name>
    <dbReference type="NCBI Taxonomy" id="370438"/>
    <lineage>
        <taxon>Bacteria</taxon>
        <taxon>Bacillati</taxon>
        <taxon>Bacillota</taxon>
        <taxon>Clostridia</taxon>
        <taxon>Eubacteriales</taxon>
        <taxon>Desulfotomaculaceae</taxon>
        <taxon>Pelotomaculum</taxon>
    </lineage>
</organism>
<evidence type="ECO:0000313" key="2">
    <source>
        <dbReference type="Proteomes" id="UP000006556"/>
    </source>
</evidence>
<name>A5D613_PELTS</name>
<dbReference type="Proteomes" id="UP000006556">
    <property type="component" value="Chromosome"/>
</dbReference>
<dbReference type="Pfam" id="PF09837">
    <property type="entry name" value="DUF2064"/>
    <property type="match status" value="1"/>
</dbReference>
<dbReference type="EMBL" id="AP009389">
    <property type="protein sequence ID" value="BAF58310.1"/>
    <property type="molecule type" value="Genomic_DNA"/>
</dbReference>
<accession>A5D613</accession>
<keyword evidence="2" id="KW-1185">Reference proteome</keyword>
<dbReference type="InterPro" id="IPR018641">
    <property type="entry name" value="Trfase_1_rSAM/seldom-assoc"/>
</dbReference>
<evidence type="ECO:0000313" key="1">
    <source>
        <dbReference type="EMBL" id="BAF58310.1"/>
    </source>
</evidence>
<dbReference type="KEGG" id="pth:PTH_0129"/>
<dbReference type="eggNOG" id="COG3222">
    <property type="taxonomic scope" value="Bacteria"/>
</dbReference>
<reference evidence="2" key="1">
    <citation type="journal article" date="2008" name="Genome Res.">
        <title>The genome of Pelotomaculum thermopropionicum reveals niche-associated evolution in anaerobic microbiota.</title>
        <authorList>
            <person name="Kosaka T."/>
            <person name="Kato S."/>
            <person name="Shimoyama T."/>
            <person name="Ishii S."/>
            <person name="Abe T."/>
            <person name="Watanabe K."/>
        </authorList>
    </citation>
    <scope>NUCLEOTIDE SEQUENCE [LARGE SCALE GENOMIC DNA]</scope>
    <source>
        <strain evidence="2">DSM 13744 / JCM 10971 / SI</strain>
    </source>
</reference>
<dbReference type="PANTHER" id="PTHR36529">
    <property type="entry name" value="SLL1095 PROTEIN"/>
    <property type="match status" value="1"/>
</dbReference>
<dbReference type="SUPFAM" id="SSF53448">
    <property type="entry name" value="Nucleotide-diphospho-sugar transferases"/>
    <property type="match status" value="1"/>
</dbReference>
<proteinExistence type="predicted"/>
<sequence length="222" mass="24261">MDRPALVIMSRVPSPEGKSRLSGILTPEQRELLQWAFLLDTLDKVRTVQGAVAFIAAAPADRLEELRRAVGGKAEVVLQPAGDLGGRMLAVSRHIFNLGYSPVVLIGADVPALPPACLSRAIELLGRYQMVFGPSPDGGYYLAGARHPEERIFKDIDWGSGSVLEKTLAVCKRCGLTWCLLEPLEDVDRPADLLELAGRVKRGQFAPGAEPFRTIKFIKENF</sequence>